<evidence type="ECO:0000313" key="2">
    <source>
        <dbReference type="EMBL" id="SJZ35622.1"/>
    </source>
</evidence>
<gene>
    <name evidence="2" type="ORF">SAMN02745205_00464</name>
</gene>
<dbReference type="SUPFAM" id="SSF55729">
    <property type="entry name" value="Acyl-CoA N-acyltransferases (Nat)"/>
    <property type="match status" value="1"/>
</dbReference>
<dbReference type="AlphaFoldDB" id="A0A1T4JZE4"/>
<dbReference type="RefSeq" id="WP_025837240.1">
    <property type="nucleotide sequence ID" value="NZ_FUWL01000004.1"/>
</dbReference>
<protein>
    <submittedName>
        <fullName evidence="2">Acetyltransferase (GNAT) domain-containing protein</fullName>
    </submittedName>
</protein>
<proteinExistence type="predicted"/>
<accession>A0A1T4JZE4</accession>
<dbReference type="PANTHER" id="PTHR37817:SF1">
    <property type="entry name" value="N-ACETYLTRANSFERASE EIS"/>
    <property type="match status" value="1"/>
</dbReference>
<dbReference type="InterPro" id="IPR016181">
    <property type="entry name" value="Acyl_CoA_acyltransferase"/>
</dbReference>
<sequence>MSPSYHFRRYNPADKVQEKALLALLVEAFGAYEPYYEAQLSLVADAESTLLYYAEGDELVAHIQVVPYEATTAQGKRLKVAYLYAICTAKKFQGQGIMGKMLRETLAQLPTMGYDVAALVPAEESLIGYYRPFGFEMMTGGTPPSVASATVPIVRAGKGAKVFNRRSHELDIELYGSSEPKPLVGWMLHPLSATTLPLPLDTPIEAPMV</sequence>
<dbReference type="GO" id="GO:0030649">
    <property type="term" value="P:aminoglycoside antibiotic catabolic process"/>
    <property type="evidence" value="ECO:0007669"/>
    <property type="project" value="TreeGrafter"/>
</dbReference>
<dbReference type="InterPro" id="IPR051554">
    <property type="entry name" value="Acetyltransferase_Eis"/>
</dbReference>
<feature type="domain" description="N-acetyltransferase" evidence="1">
    <location>
        <begin position="5"/>
        <end position="157"/>
    </location>
</feature>
<dbReference type="Gene3D" id="3.40.630.30">
    <property type="match status" value="1"/>
</dbReference>
<dbReference type="Proteomes" id="UP000189956">
    <property type="component" value="Unassembled WGS sequence"/>
</dbReference>
<name>A0A1T4JZE4_PORCN</name>
<dbReference type="PROSITE" id="PS51186">
    <property type="entry name" value="GNAT"/>
    <property type="match status" value="1"/>
</dbReference>
<keyword evidence="2" id="KW-0808">Transferase</keyword>
<dbReference type="PANTHER" id="PTHR37817">
    <property type="entry name" value="N-ACETYLTRANSFERASE EIS"/>
    <property type="match status" value="1"/>
</dbReference>
<dbReference type="GO" id="GO:0034069">
    <property type="term" value="F:aminoglycoside N-acetyltransferase activity"/>
    <property type="evidence" value="ECO:0007669"/>
    <property type="project" value="TreeGrafter"/>
</dbReference>
<evidence type="ECO:0000313" key="3">
    <source>
        <dbReference type="Proteomes" id="UP000189956"/>
    </source>
</evidence>
<evidence type="ECO:0000259" key="1">
    <source>
        <dbReference type="PROSITE" id="PS51186"/>
    </source>
</evidence>
<dbReference type="EMBL" id="FUWL01000004">
    <property type="protein sequence ID" value="SJZ35622.1"/>
    <property type="molecule type" value="Genomic_DNA"/>
</dbReference>
<dbReference type="Pfam" id="PF13527">
    <property type="entry name" value="Acetyltransf_9"/>
    <property type="match status" value="1"/>
</dbReference>
<organism evidence="2 3">
    <name type="scientific">Porphyromonas cangingivalis</name>
    <dbReference type="NCBI Taxonomy" id="36874"/>
    <lineage>
        <taxon>Bacteria</taxon>
        <taxon>Pseudomonadati</taxon>
        <taxon>Bacteroidota</taxon>
        <taxon>Bacteroidia</taxon>
        <taxon>Bacteroidales</taxon>
        <taxon>Porphyromonadaceae</taxon>
        <taxon>Porphyromonas</taxon>
    </lineage>
</organism>
<dbReference type="InterPro" id="IPR000182">
    <property type="entry name" value="GNAT_dom"/>
</dbReference>
<dbReference type="CDD" id="cd04301">
    <property type="entry name" value="NAT_SF"/>
    <property type="match status" value="1"/>
</dbReference>
<reference evidence="2 3" key="1">
    <citation type="submission" date="2017-02" db="EMBL/GenBank/DDBJ databases">
        <authorList>
            <person name="Peterson S.W."/>
        </authorList>
    </citation>
    <scope>NUCLEOTIDE SEQUENCE [LARGE SCALE GENOMIC DNA]</scope>
    <source>
        <strain evidence="2 3">ATCC 700135</strain>
    </source>
</reference>